<dbReference type="GO" id="GO:0045329">
    <property type="term" value="P:carnitine biosynthetic process"/>
    <property type="evidence" value="ECO:0007669"/>
    <property type="project" value="TreeGrafter"/>
</dbReference>
<accession>A0A7S3PC69</accession>
<dbReference type="InterPro" id="IPR042098">
    <property type="entry name" value="TauD-like_sf"/>
</dbReference>
<dbReference type="InterPro" id="IPR050411">
    <property type="entry name" value="AlphaKG_dependent_hydroxylases"/>
</dbReference>
<dbReference type="PANTHER" id="PTHR10696:SF25">
    <property type="entry name" value="OXIDOREDUCTASE AIM17-RELATED"/>
    <property type="match status" value="1"/>
</dbReference>
<evidence type="ECO:0000256" key="4">
    <source>
        <dbReference type="ARBA" id="ARBA00022964"/>
    </source>
</evidence>
<dbReference type="GO" id="GO:0051213">
    <property type="term" value="F:dioxygenase activity"/>
    <property type="evidence" value="ECO:0007669"/>
    <property type="project" value="UniProtKB-KW"/>
</dbReference>
<evidence type="ECO:0000313" key="8">
    <source>
        <dbReference type="EMBL" id="CAE0419526.1"/>
    </source>
</evidence>
<proteinExistence type="inferred from homology"/>
<comment type="cofactor">
    <cofactor evidence="1">
        <name>Fe(2+)</name>
        <dbReference type="ChEBI" id="CHEBI:29033"/>
    </cofactor>
</comment>
<sequence>MFSLGKSFVRRCPMPRAVERLGSTSILRSLSTFIDANRRKSLSTSSYDADISADVHASLVDNGSCVALEFPGEHISTRFHTSWLWSVDPNFVHPTSGQRTRSLSSLFGHKILSVSTSIEPTENLHLTPSPGCLHSTGSVYQTYNKSHDEVRQVLNIAWESDTGDRYMSSYDIEWLRSRRYDNGSLSDRQTSTQVLPSMALSRHSGLPEMNHVLLETEPREAQYHILDTLFQRGAVLLRGATPNAEDLESTVRHLALALAKRISHGHLYGDIFHVQHIPNAHNIAYTTQPLVAHQDLAYYTSPPGFQMLHCVNNAGTVGGESFLIDAMAAAAEFRSLAPDLYQVLLESEATFVKQRGDADMVFRRPHIEEDSSGTVTAVHWSPPFEGPLAIDSSKVDDYFMAYTAFERMLNDFLPSDCYLLPLSNELERQLIEYSREFTVERKLEEGDIMVFNNHRMLHGRRSFEVRMDLPTNGRHLIGCYTDLDETMNQYRLLRREHLSTLETPLYIRMMGNGSSSC</sequence>
<dbReference type="PANTHER" id="PTHR10696">
    <property type="entry name" value="GAMMA-BUTYROBETAINE HYDROXYLASE-RELATED"/>
    <property type="match status" value="1"/>
</dbReference>
<keyword evidence="5" id="KW-0560">Oxidoreductase</keyword>
<dbReference type="Gene3D" id="3.60.130.10">
    <property type="entry name" value="Clavaminate synthase-like"/>
    <property type="match status" value="1"/>
</dbReference>
<gene>
    <name evidence="8" type="ORF">ACOF00016_LOCUS16358</name>
</gene>
<organism evidence="8">
    <name type="scientific">Amphora coffeiformis</name>
    <dbReference type="NCBI Taxonomy" id="265554"/>
    <lineage>
        <taxon>Eukaryota</taxon>
        <taxon>Sar</taxon>
        <taxon>Stramenopiles</taxon>
        <taxon>Ochrophyta</taxon>
        <taxon>Bacillariophyta</taxon>
        <taxon>Bacillariophyceae</taxon>
        <taxon>Bacillariophycidae</taxon>
        <taxon>Thalassiophysales</taxon>
        <taxon>Catenulaceae</taxon>
        <taxon>Amphora</taxon>
    </lineage>
</organism>
<dbReference type="EMBL" id="HBIM01021985">
    <property type="protein sequence ID" value="CAE0419526.1"/>
    <property type="molecule type" value="Transcribed_RNA"/>
</dbReference>
<comment type="similarity">
    <text evidence="2">Belongs to the gamma-BBH/TMLD family.</text>
</comment>
<keyword evidence="4" id="KW-0223">Dioxygenase</keyword>
<dbReference type="Pfam" id="PF02668">
    <property type="entry name" value="TauD"/>
    <property type="match status" value="1"/>
</dbReference>
<feature type="domain" description="TauD/TfdA-like" evidence="7">
    <location>
        <begin position="221"/>
        <end position="480"/>
    </location>
</feature>
<name>A0A7S3PC69_9STRA</name>
<dbReference type="GO" id="GO:0005739">
    <property type="term" value="C:mitochondrion"/>
    <property type="evidence" value="ECO:0007669"/>
    <property type="project" value="TreeGrafter"/>
</dbReference>
<evidence type="ECO:0000256" key="3">
    <source>
        <dbReference type="ARBA" id="ARBA00022723"/>
    </source>
</evidence>
<evidence type="ECO:0000256" key="6">
    <source>
        <dbReference type="ARBA" id="ARBA00023004"/>
    </source>
</evidence>
<dbReference type="AlphaFoldDB" id="A0A7S3PC69"/>
<dbReference type="InterPro" id="IPR003819">
    <property type="entry name" value="TauD/TfdA-like"/>
</dbReference>
<evidence type="ECO:0000256" key="2">
    <source>
        <dbReference type="ARBA" id="ARBA00008654"/>
    </source>
</evidence>
<dbReference type="GO" id="GO:0046872">
    <property type="term" value="F:metal ion binding"/>
    <property type="evidence" value="ECO:0007669"/>
    <property type="project" value="UniProtKB-KW"/>
</dbReference>
<dbReference type="SUPFAM" id="SSF51197">
    <property type="entry name" value="Clavaminate synthase-like"/>
    <property type="match status" value="1"/>
</dbReference>
<keyword evidence="3" id="KW-0479">Metal-binding</keyword>
<protein>
    <recommendedName>
        <fullName evidence="7">TauD/TfdA-like domain-containing protein</fullName>
    </recommendedName>
</protein>
<evidence type="ECO:0000256" key="1">
    <source>
        <dbReference type="ARBA" id="ARBA00001954"/>
    </source>
</evidence>
<evidence type="ECO:0000256" key="5">
    <source>
        <dbReference type="ARBA" id="ARBA00023002"/>
    </source>
</evidence>
<evidence type="ECO:0000259" key="7">
    <source>
        <dbReference type="Pfam" id="PF02668"/>
    </source>
</evidence>
<keyword evidence="6" id="KW-0408">Iron</keyword>
<reference evidence="8" key="1">
    <citation type="submission" date="2021-01" db="EMBL/GenBank/DDBJ databases">
        <authorList>
            <person name="Corre E."/>
            <person name="Pelletier E."/>
            <person name="Niang G."/>
            <person name="Scheremetjew M."/>
            <person name="Finn R."/>
            <person name="Kale V."/>
            <person name="Holt S."/>
            <person name="Cochrane G."/>
            <person name="Meng A."/>
            <person name="Brown T."/>
            <person name="Cohen L."/>
        </authorList>
    </citation>
    <scope>NUCLEOTIDE SEQUENCE</scope>
    <source>
        <strain evidence="8">CCMP127</strain>
    </source>
</reference>